<keyword evidence="1" id="KW-0732">Signal</keyword>
<name>A0AAW4Y0G4_9BURK</name>
<dbReference type="Proteomes" id="UP001199260">
    <property type="component" value="Unassembled WGS sequence"/>
</dbReference>
<keyword evidence="4" id="KW-1185">Reference proteome</keyword>
<dbReference type="SUPFAM" id="SSF51182">
    <property type="entry name" value="RmlC-like cupins"/>
    <property type="match status" value="1"/>
</dbReference>
<dbReference type="RefSeq" id="WP_230777062.1">
    <property type="nucleotide sequence ID" value="NZ_JAJNCT010000020.1"/>
</dbReference>
<evidence type="ECO:0000256" key="1">
    <source>
        <dbReference type="SAM" id="SignalP"/>
    </source>
</evidence>
<dbReference type="InterPro" id="IPR011051">
    <property type="entry name" value="RmlC_Cupin_sf"/>
</dbReference>
<evidence type="ECO:0000313" key="4">
    <source>
        <dbReference type="Proteomes" id="UP001199260"/>
    </source>
</evidence>
<dbReference type="EMBL" id="JAJNCT010000020">
    <property type="protein sequence ID" value="MCD2166564.1"/>
    <property type="molecule type" value="Genomic_DNA"/>
</dbReference>
<comment type="caution">
    <text evidence="3">The sequence shown here is derived from an EMBL/GenBank/DDBJ whole genome shotgun (WGS) entry which is preliminary data.</text>
</comment>
<gene>
    <name evidence="3" type="ORF">LPW39_15685</name>
</gene>
<feature type="chain" id="PRO_5044014488" evidence="1">
    <location>
        <begin position="23"/>
        <end position="140"/>
    </location>
</feature>
<feature type="signal peptide" evidence="1">
    <location>
        <begin position="1"/>
        <end position="22"/>
    </location>
</feature>
<evidence type="ECO:0000259" key="2">
    <source>
        <dbReference type="Pfam" id="PF12973"/>
    </source>
</evidence>
<accession>A0AAW4Y0G4</accession>
<dbReference type="Pfam" id="PF12973">
    <property type="entry name" value="Cupin_7"/>
    <property type="match status" value="1"/>
</dbReference>
<dbReference type="InterPro" id="IPR014710">
    <property type="entry name" value="RmlC-like_jellyroll"/>
</dbReference>
<dbReference type="AlphaFoldDB" id="A0AAW4Y0G4"/>
<protein>
    <submittedName>
        <fullName evidence="3">Cupin domain-containing protein</fullName>
    </submittedName>
</protein>
<proteinExistence type="predicted"/>
<sequence>MKLSVAAAVLATSSLIACAAGAADGLVSVPVSQLKWTELAGSGGIKYANVRGDLTGQNPYEAFVLFPAGRDNPTHHHSKSLPTVVIQGTFYAVIDGKRTEYPAGSFYDLPAGKTHESGCVAGMDCLLFQYQSSGFDFVTK</sequence>
<dbReference type="InterPro" id="IPR025979">
    <property type="entry name" value="ChrR-like_cupin_dom"/>
</dbReference>
<dbReference type="PROSITE" id="PS51257">
    <property type="entry name" value="PROKAR_LIPOPROTEIN"/>
    <property type="match status" value="1"/>
</dbReference>
<evidence type="ECO:0000313" key="3">
    <source>
        <dbReference type="EMBL" id="MCD2166564.1"/>
    </source>
</evidence>
<dbReference type="Gene3D" id="2.60.120.10">
    <property type="entry name" value="Jelly Rolls"/>
    <property type="match status" value="1"/>
</dbReference>
<organism evidence="3 4">
    <name type="scientific">Comamonas koreensis</name>
    <dbReference type="NCBI Taxonomy" id="160825"/>
    <lineage>
        <taxon>Bacteria</taxon>
        <taxon>Pseudomonadati</taxon>
        <taxon>Pseudomonadota</taxon>
        <taxon>Betaproteobacteria</taxon>
        <taxon>Burkholderiales</taxon>
        <taxon>Comamonadaceae</taxon>
        <taxon>Comamonas</taxon>
    </lineage>
</organism>
<reference evidence="3 4" key="1">
    <citation type="submission" date="2021-11" db="EMBL/GenBank/DDBJ databases">
        <title>Genome sequence.</title>
        <authorList>
            <person name="Sun Q."/>
        </authorList>
    </citation>
    <scope>NUCLEOTIDE SEQUENCE [LARGE SCALE GENOMIC DNA]</scope>
    <source>
        <strain evidence="3 4">KCTC 12005</strain>
    </source>
</reference>
<feature type="domain" description="ChrR-like cupin" evidence="2">
    <location>
        <begin position="28"/>
        <end position="129"/>
    </location>
</feature>